<proteinExistence type="predicted"/>
<reference evidence="1" key="1">
    <citation type="submission" date="2021-01" db="EMBL/GenBank/DDBJ databases">
        <authorList>
            <person name="Corre E."/>
            <person name="Pelletier E."/>
            <person name="Niang G."/>
            <person name="Scheremetjew M."/>
            <person name="Finn R."/>
            <person name="Kale V."/>
            <person name="Holt S."/>
            <person name="Cochrane G."/>
            <person name="Meng A."/>
            <person name="Brown T."/>
            <person name="Cohen L."/>
        </authorList>
    </citation>
    <scope>NUCLEOTIDE SEQUENCE</scope>
    <source>
        <strain evidence="1">DIVA3 518/3/11/1/6</strain>
    </source>
</reference>
<evidence type="ECO:0000313" key="1">
    <source>
        <dbReference type="EMBL" id="CAE2213870.1"/>
    </source>
</evidence>
<organism evidence="1">
    <name type="scientific">Vannella robusta</name>
    <dbReference type="NCBI Taxonomy" id="1487602"/>
    <lineage>
        <taxon>Eukaryota</taxon>
        <taxon>Amoebozoa</taxon>
        <taxon>Discosea</taxon>
        <taxon>Flabellinia</taxon>
        <taxon>Vannellidae</taxon>
        <taxon>Vannella</taxon>
    </lineage>
</organism>
<accession>A0A7S4HZ99</accession>
<dbReference type="EMBL" id="HBKP01008939">
    <property type="protein sequence ID" value="CAE2213870.1"/>
    <property type="molecule type" value="Transcribed_RNA"/>
</dbReference>
<gene>
    <name evidence="1" type="ORF">VSP0166_LOCUS6330</name>
</gene>
<name>A0A7S4HZ99_9EUKA</name>
<dbReference type="AlphaFoldDB" id="A0A7S4HZ99"/>
<sequence>MQLDTSHIKPFDLQRANEDLGVNRAAIEKIDIIAGKAFLLKNVLSPEECQCYIQQSEQAGYTELNVRHRTNERVMLSSEELSAVCFQRIKPFIPESLALASENSDDLWSGGSNDLLKAANEFDS</sequence>
<protein>
    <submittedName>
        <fullName evidence="1">Uncharacterized protein</fullName>
    </submittedName>
</protein>